<dbReference type="InterPro" id="IPR011011">
    <property type="entry name" value="Znf_FYVE_PHD"/>
</dbReference>
<dbReference type="CDD" id="cd15489">
    <property type="entry name" value="PHD_SF"/>
    <property type="match status" value="1"/>
</dbReference>
<dbReference type="InterPro" id="IPR013083">
    <property type="entry name" value="Znf_RING/FYVE/PHD"/>
</dbReference>
<keyword evidence="3" id="KW-0862">Zinc</keyword>
<dbReference type="Gene3D" id="3.30.40.10">
    <property type="entry name" value="Zinc/RING finger domain, C3HC4 (zinc finger)"/>
    <property type="match status" value="1"/>
</dbReference>
<accession>A0A7M7PT50</accession>
<dbReference type="AlphaFoldDB" id="A0A7M7PT50"/>
<name>A0A7M7PT50_STRPU</name>
<evidence type="ECO:0000313" key="7">
    <source>
        <dbReference type="Proteomes" id="UP000007110"/>
    </source>
</evidence>
<evidence type="ECO:0000256" key="4">
    <source>
        <dbReference type="SAM" id="MobiDB-lite"/>
    </source>
</evidence>
<feature type="domain" description="Zinc finger PHD-type" evidence="5">
    <location>
        <begin position="22"/>
        <end position="71"/>
    </location>
</feature>
<dbReference type="SUPFAM" id="SSF57903">
    <property type="entry name" value="FYVE/PHD zinc finger"/>
    <property type="match status" value="1"/>
</dbReference>
<dbReference type="InterPro" id="IPR001965">
    <property type="entry name" value="Znf_PHD"/>
</dbReference>
<organism evidence="6 7">
    <name type="scientific">Strongylocentrotus purpuratus</name>
    <name type="common">Purple sea urchin</name>
    <dbReference type="NCBI Taxonomy" id="7668"/>
    <lineage>
        <taxon>Eukaryota</taxon>
        <taxon>Metazoa</taxon>
        <taxon>Echinodermata</taxon>
        <taxon>Eleutherozoa</taxon>
        <taxon>Echinozoa</taxon>
        <taxon>Echinoidea</taxon>
        <taxon>Euechinoidea</taxon>
        <taxon>Echinacea</taxon>
        <taxon>Camarodonta</taxon>
        <taxon>Echinidea</taxon>
        <taxon>Strongylocentrotidae</taxon>
        <taxon>Strongylocentrotus</taxon>
    </lineage>
</organism>
<protein>
    <recommendedName>
        <fullName evidence="5">Zinc finger PHD-type domain-containing protein</fullName>
    </recommendedName>
</protein>
<dbReference type="EnsemblMetazoa" id="XM_030999477">
    <property type="protein sequence ID" value="XP_030855337"/>
    <property type="gene ID" value="LOC105445600"/>
</dbReference>
<dbReference type="GeneID" id="105445600"/>
<feature type="compositionally biased region" description="Basic and acidic residues" evidence="4">
    <location>
        <begin position="139"/>
        <end position="150"/>
    </location>
</feature>
<evidence type="ECO:0000256" key="1">
    <source>
        <dbReference type="ARBA" id="ARBA00022723"/>
    </source>
</evidence>
<dbReference type="SMART" id="SM00249">
    <property type="entry name" value="PHD"/>
    <property type="match status" value="1"/>
</dbReference>
<keyword evidence="1" id="KW-0479">Metal-binding</keyword>
<feature type="region of interest" description="Disordered" evidence="4">
    <location>
        <begin position="131"/>
        <end position="150"/>
    </location>
</feature>
<dbReference type="Proteomes" id="UP000007110">
    <property type="component" value="Unassembled WGS sequence"/>
</dbReference>
<reference evidence="7" key="1">
    <citation type="submission" date="2015-02" db="EMBL/GenBank/DDBJ databases">
        <title>Genome sequencing for Strongylocentrotus purpuratus.</title>
        <authorList>
            <person name="Murali S."/>
            <person name="Liu Y."/>
            <person name="Vee V."/>
            <person name="English A."/>
            <person name="Wang M."/>
            <person name="Skinner E."/>
            <person name="Han Y."/>
            <person name="Muzny D.M."/>
            <person name="Worley K.C."/>
            <person name="Gibbs R.A."/>
        </authorList>
    </citation>
    <scope>NUCLEOTIDE SEQUENCE</scope>
</reference>
<dbReference type="RefSeq" id="XP_030855337.1">
    <property type="nucleotide sequence ID" value="XM_030999477.1"/>
</dbReference>
<sequence length="660" mass="74911">MLKDEMKVGDRNAEPHVEETLECYICGKDLDGKENEVKCESCPNSYHVACMNISREDKFSDITLVWICLCGNNNISVRMFDHLGIPIDVNQYECISPNQEVMEEPDGTPDECSTSRKIERGRFTKMKRYVNKGHKRSRSPKETNAKKGRNERYVDDCRNASTCDQSENVKNTVGKEKESGLRWDLIRSRKAKLLEKRKGMISVDNKYRHKDECSHVNKREKGVTYIGKAMKHLYRKSNSKIKVPSTENQSKMTQDNEKSKTSVSSTKKQIEVPEISENDLKVTRTGTVSHEETKVCEDGNDEHCLKSNEMAMLYSKQKSPSEWSSSDLDALVTCSIDMFSTSPDDVSASICKKGDGTSLGEPKTGPLTKYAHPDSLINTLEESLKNCDGCLMNFGKQTFLIMSHETGYYIFDAHSRSRKGCQSKQGKSILMHTKTWLGIYTYCIQLLNSMKLSCEETYKLTQVTVAHRSSTDALKHTIPTDTISQDKVDESLMVIQTEDRSVSKPESSQDKVHVTLNWKVQAKPTKPPDEIDVDLKSYRKVQAKPTKPTDEIAVDLKSYRKVQAEPTKSTDEIDVDLKSYRKVQAKPTKPTDEIDVDLKSYRVHAGGKNQKKGKARNKKEAVEVFRLITDTVLYLVLQVGKFNDCRPDQYIKVGSFHEPC</sequence>
<dbReference type="GO" id="GO:0008270">
    <property type="term" value="F:zinc ion binding"/>
    <property type="evidence" value="ECO:0007669"/>
    <property type="project" value="UniProtKB-KW"/>
</dbReference>
<keyword evidence="7" id="KW-1185">Reference proteome</keyword>
<feature type="region of interest" description="Disordered" evidence="4">
    <location>
        <begin position="236"/>
        <end position="270"/>
    </location>
</feature>
<evidence type="ECO:0000259" key="5">
    <source>
        <dbReference type="SMART" id="SM00249"/>
    </source>
</evidence>
<proteinExistence type="predicted"/>
<reference evidence="6" key="2">
    <citation type="submission" date="2021-01" db="UniProtKB">
        <authorList>
            <consortium name="EnsemblMetazoa"/>
        </authorList>
    </citation>
    <scope>IDENTIFICATION</scope>
</reference>
<evidence type="ECO:0000256" key="3">
    <source>
        <dbReference type="ARBA" id="ARBA00022833"/>
    </source>
</evidence>
<evidence type="ECO:0000256" key="2">
    <source>
        <dbReference type="ARBA" id="ARBA00022771"/>
    </source>
</evidence>
<evidence type="ECO:0000313" key="6">
    <source>
        <dbReference type="EnsemblMetazoa" id="XP_030855337"/>
    </source>
</evidence>
<keyword evidence="2" id="KW-0863">Zinc-finger</keyword>